<gene>
    <name evidence="1" type="ordered locus">BLASA_2650</name>
</gene>
<reference evidence="2" key="2">
    <citation type="submission" date="2012-02" db="EMBL/GenBank/DDBJ databases">
        <title>Complete genome sequence of Blastococcus saxobsidens strain DD2.</title>
        <authorList>
            <person name="Genoscope."/>
        </authorList>
    </citation>
    <scope>NUCLEOTIDE SEQUENCE [LARGE SCALE GENOMIC DNA]</scope>
    <source>
        <strain evidence="2">DD2</strain>
    </source>
</reference>
<dbReference type="STRING" id="1146883.BLASA_2650"/>
<dbReference type="KEGG" id="bsd:BLASA_2650"/>
<dbReference type="HOGENOM" id="CLU_3230411_0_0_11"/>
<accession>H6RIY3</accession>
<organism evidence="1 2">
    <name type="scientific">Blastococcus saxobsidens (strain DD2)</name>
    <dbReference type="NCBI Taxonomy" id="1146883"/>
    <lineage>
        <taxon>Bacteria</taxon>
        <taxon>Bacillati</taxon>
        <taxon>Actinomycetota</taxon>
        <taxon>Actinomycetes</taxon>
        <taxon>Geodermatophilales</taxon>
        <taxon>Geodermatophilaceae</taxon>
        <taxon>Blastococcus</taxon>
    </lineage>
</organism>
<evidence type="ECO:0000313" key="1">
    <source>
        <dbReference type="EMBL" id="CCG03525.1"/>
    </source>
</evidence>
<dbReference type="RefSeq" id="WP_014376408.1">
    <property type="nucleotide sequence ID" value="NC_016943.1"/>
</dbReference>
<evidence type="ECO:0000313" key="2">
    <source>
        <dbReference type="Proteomes" id="UP000007517"/>
    </source>
</evidence>
<proteinExistence type="predicted"/>
<keyword evidence="2" id="KW-1185">Reference proteome</keyword>
<reference evidence="1 2" key="1">
    <citation type="journal article" date="2012" name="J. Bacteriol.">
        <title>Genome Sequence of Blastococcus saxobsidens DD2, a Stone-Inhabiting Bacterium.</title>
        <authorList>
            <person name="Chouaia B."/>
            <person name="Crotti E."/>
            <person name="Brusetti L."/>
            <person name="Daffonchio D."/>
            <person name="Essoussi I."/>
            <person name="Nouioui I."/>
            <person name="Sbissi I."/>
            <person name="Ghodhbane-Gtari F."/>
            <person name="Gtari M."/>
            <person name="Vacherie B."/>
            <person name="Barbe V."/>
            <person name="Medigue C."/>
            <person name="Gury J."/>
            <person name="Pujic P."/>
            <person name="Normand P."/>
        </authorList>
    </citation>
    <scope>NUCLEOTIDE SEQUENCE [LARGE SCALE GENOMIC DNA]</scope>
    <source>
        <strain evidence="1 2">DD2</strain>
    </source>
</reference>
<protein>
    <submittedName>
        <fullName evidence="1">Uncharacterized protein</fullName>
    </submittedName>
</protein>
<name>H6RIY3_BLASD</name>
<dbReference type="AlphaFoldDB" id="H6RIY3"/>
<sequence length="43" mass="4679">MSGSIVGEAWVRVTVWGVQDRLAGWLPSRVPPPLPRPAEEPGQ</sequence>
<dbReference type="EMBL" id="FO117623">
    <property type="protein sequence ID" value="CCG03525.1"/>
    <property type="molecule type" value="Genomic_DNA"/>
</dbReference>
<dbReference type="Proteomes" id="UP000007517">
    <property type="component" value="Chromosome"/>
</dbReference>